<reference evidence="1" key="1">
    <citation type="submission" date="2022-08" db="UniProtKB">
        <authorList>
            <consortium name="EnsemblMetazoa"/>
        </authorList>
    </citation>
    <scope>IDENTIFICATION</scope>
    <source>
        <strain evidence="1">EBRO</strain>
    </source>
</reference>
<sequence>MRYCTRAAFWLDRNTQAFGAGAGLTVRHGPPFARSAQNSCTRSASGFSWSRSPGKYCPFNSQPSTNAIRPPERQSTFTCRIVTSITWSGSATKLKDGAKSTNPGSFGVAQPVGSLVQHRPCTERMVQRGRHMVRSGRKLVDGMVQAVVHPGRRHL</sequence>
<evidence type="ECO:0000313" key="1">
    <source>
        <dbReference type="EnsemblMetazoa" id="AATE017992-PA.1"/>
    </source>
</evidence>
<proteinExistence type="predicted"/>
<accession>A0A182JH49</accession>
<protein>
    <submittedName>
        <fullName evidence="1">Uncharacterized protein</fullName>
    </submittedName>
</protein>
<dbReference type="VEuPathDB" id="VectorBase:AATE017992"/>
<dbReference type="AlphaFoldDB" id="A0A182JH49"/>
<organism evidence="1">
    <name type="scientific">Anopheles atroparvus</name>
    <name type="common">European mosquito</name>
    <dbReference type="NCBI Taxonomy" id="41427"/>
    <lineage>
        <taxon>Eukaryota</taxon>
        <taxon>Metazoa</taxon>
        <taxon>Ecdysozoa</taxon>
        <taxon>Arthropoda</taxon>
        <taxon>Hexapoda</taxon>
        <taxon>Insecta</taxon>
        <taxon>Pterygota</taxon>
        <taxon>Neoptera</taxon>
        <taxon>Endopterygota</taxon>
        <taxon>Diptera</taxon>
        <taxon>Nematocera</taxon>
        <taxon>Culicoidea</taxon>
        <taxon>Culicidae</taxon>
        <taxon>Anophelinae</taxon>
        <taxon>Anopheles</taxon>
    </lineage>
</organism>
<dbReference type="EnsemblMetazoa" id="AATE017992-RA">
    <property type="protein sequence ID" value="AATE017992-PA.1"/>
    <property type="gene ID" value="AATE017992"/>
</dbReference>
<name>A0A182JH49_ANOAO</name>